<dbReference type="RefSeq" id="WP_045171045.1">
    <property type="nucleotide sequence ID" value="NZ_QOHL01000019.1"/>
</dbReference>
<dbReference type="AlphaFoldDB" id="A0A4Q6I3S5"/>
<comment type="caution">
    <text evidence="2">The sequence shown here is derived from an EMBL/GenBank/DDBJ whole genome shotgun (WGS) entry which is preliminary data.</text>
</comment>
<sequence length="242" mass="26791">MKIEHILAIIFAVVVALVLILSLLYWLLRDSEKLADRADLKHLSEDGEAKAAGKAIEKLVSTQKIFKSLGSGRIPIIPGCKDLVNALLEVDTKLADHVSCQFSVMQTLLDVMEKIMLENSDKEALMSELNELCIDILSIYHVISFRAQVAASGLHCDLLETDLRNCYKEIRGSCNDLLSVVRDYNLVDDGKCHAKLVKGIKLECKNKLNALQSQNYQDFSSLLAGFESSVVSSVELPQQNLG</sequence>
<proteinExistence type="predicted"/>
<evidence type="ECO:0000313" key="2">
    <source>
        <dbReference type="EMBL" id="RZB12491.1"/>
    </source>
</evidence>
<reference evidence="2 3" key="1">
    <citation type="submission" date="2018-06" db="EMBL/GenBank/DDBJ databases">
        <title>Complete Genome Sequence of Ehrlichia minasensis Isolated From Cattle.</title>
        <authorList>
            <person name="Aguiar D.M."/>
            <person name="Araujo J.P.A.Jr."/>
            <person name="Nakazato L."/>
            <person name="Bard E."/>
            <person name="Cabezas-Cruz A."/>
        </authorList>
    </citation>
    <scope>NUCLEOTIDE SEQUENCE [LARGE SCALE GENOMIC DNA]</scope>
    <source>
        <strain evidence="2 3">B11</strain>
    </source>
</reference>
<evidence type="ECO:0000256" key="1">
    <source>
        <dbReference type="SAM" id="Phobius"/>
    </source>
</evidence>
<evidence type="ECO:0000313" key="3">
    <source>
        <dbReference type="Proteomes" id="UP000293377"/>
    </source>
</evidence>
<feature type="transmembrane region" description="Helical" evidence="1">
    <location>
        <begin position="6"/>
        <end position="28"/>
    </location>
</feature>
<accession>A0A4Q6I3S5</accession>
<dbReference type="OrthoDB" id="9984003at2"/>
<dbReference type="EMBL" id="QOHL01000019">
    <property type="protein sequence ID" value="RZB12491.1"/>
    <property type="molecule type" value="Genomic_DNA"/>
</dbReference>
<organism evidence="2 3">
    <name type="scientific">Ehrlichia minasensis</name>
    <dbReference type="NCBI Taxonomy" id="1242993"/>
    <lineage>
        <taxon>Bacteria</taxon>
        <taxon>Pseudomonadati</taxon>
        <taxon>Pseudomonadota</taxon>
        <taxon>Alphaproteobacteria</taxon>
        <taxon>Rickettsiales</taxon>
        <taxon>Anaplasmataceae</taxon>
        <taxon>Ehrlichia</taxon>
    </lineage>
</organism>
<keyword evidence="1" id="KW-0472">Membrane</keyword>
<name>A0A4Q6I3S5_9RICK</name>
<keyword evidence="1" id="KW-1133">Transmembrane helix</keyword>
<keyword evidence="3" id="KW-1185">Reference proteome</keyword>
<gene>
    <name evidence="2" type="ORF">DRF75_03980</name>
</gene>
<protein>
    <submittedName>
        <fullName evidence="2">Uncharacterized protein</fullName>
    </submittedName>
</protein>
<dbReference type="Proteomes" id="UP000293377">
    <property type="component" value="Unassembled WGS sequence"/>
</dbReference>
<keyword evidence="1" id="KW-0812">Transmembrane</keyword>